<dbReference type="EMBL" id="CP012333">
    <property type="protein sequence ID" value="AKU95787.1"/>
    <property type="molecule type" value="Genomic_DNA"/>
</dbReference>
<feature type="region of interest" description="Disordered" evidence="1">
    <location>
        <begin position="89"/>
        <end position="108"/>
    </location>
</feature>
<evidence type="ECO:0000256" key="1">
    <source>
        <dbReference type="SAM" id="MobiDB-lite"/>
    </source>
</evidence>
<dbReference type="STRING" id="1391654.AKJ09_02451"/>
<dbReference type="AlphaFoldDB" id="A0A0K1PQJ0"/>
<feature type="signal peptide" evidence="2">
    <location>
        <begin position="1"/>
        <end position="29"/>
    </location>
</feature>
<sequence length="136" mass="14410">MSCRLLLRVFVALTAFVAVWIVAPSAARAASVNAAPVCDPRGAIMFAPPPQMQDPQQSLDIVVNEDDCTQSPLETRHLVSHRAPLLIDSGPAQDPATANVATSVADPESELCPAPVASLSFARPGFRSDLERPPRA</sequence>
<name>A0A0K1PQJ0_9BACT</name>
<feature type="chain" id="PRO_5005465838" description="Secreted protein" evidence="2">
    <location>
        <begin position="30"/>
        <end position="136"/>
    </location>
</feature>
<dbReference type="RefSeq" id="WP_146647174.1">
    <property type="nucleotide sequence ID" value="NZ_CP012333.1"/>
</dbReference>
<proteinExistence type="predicted"/>
<reference evidence="3 4" key="1">
    <citation type="submission" date="2015-08" db="EMBL/GenBank/DDBJ databases">
        <authorList>
            <person name="Babu N.S."/>
            <person name="Beckwith C.J."/>
            <person name="Beseler K.G."/>
            <person name="Brison A."/>
            <person name="Carone J.V."/>
            <person name="Caskin T.P."/>
            <person name="Diamond M."/>
            <person name="Durham M.E."/>
            <person name="Foxe J.M."/>
            <person name="Go M."/>
            <person name="Henderson B.A."/>
            <person name="Jones I.B."/>
            <person name="McGettigan J.A."/>
            <person name="Micheletti S.J."/>
            <person name="Nasrallah M.E."/>
            <person name="Ortiz D."/>
            <person name="Piller C.R."/>
            <person name="Privatt S.R."/>
            <person name="Schneider S.L."/>
            <person name="Sharp S."/>
            <person name="Smith T.C."/>
            <person name="Stanton J.D."/>
            <person name="Ullery H.E."/>
            <person name="Wilson R.J."/>
            <person name="Serrano M.G."/>
            <person name="Buck G."/>
            <person name="Lee V."/>
            <person name="Wang Y."/>
            <person name="Carvalho R."/>
            <person name="Voegtly L."/>
            <person name="Shi R."/>
            <person name="Duckworth R."/>
            <person name="Johnson A."/>
            <person name="Loviza R."/>
            <person name="Walstead R."/>
            <person name="Shah Z."/>
            <person name="Kiflezghi M."/>
            <person name="Wade K."/>
            <person name="Ball S.L."/>
            <person name="Bradley K.W."/>
            <person name="Asai D.J."/>
            <person name="Bowman C.A."/>
            <person name="Russell D.A."/>
            <person name="Pope W.H."/>
            <person name="Jacobs-Sera D."/>
            <person name="Hendrix R.W."/>
            <person name="Hatfull G.F."/>
        </authorList>
    </citation>
    <scope>NUCLEOTIDE SEQUENCE [LARGE SCALE GENOMIC DNA]</scope>
    <source>
        <strain evidence="3 4">DSM 27648</strain>
    </source>
</reference>
<keyword evidence="4" id="KW-1185">Reference proteome</keyword>
<protein>
    <recommendedName>
        <fullName evidence="5">Secreted protein</fullName>
    </recommendedName>
</protein>
<organism evidence="3 4">
    <name type="scientific">Labilithrix luteola</name>
    <dbReference type="NCBI Taxonomy" id="1391654"/>
    <lineage>
        <taxon>Bacteria</taxon>
        <taxon>Pseudomonadati</taxon>
        <taxon>Myxococcota</taxon>
        <taxon>Polyangia</taxon>
        <taxon>Polyangiales</taxon>
        <taxon>Labilitrichaceae</taxon>
        <taxon>Labilithrix</taxon>
    </lineage>
</organism>
<dbReference type="KEGG" id="llu:AKJ09_02451"/>
<evidence type="ECO:0008006" key="5">
    <source>
        <dbReference type="Google" id="ProtNLM"/>
    </source>
</evidence>
<accession>A0A0K1PQJ0</accession>
<evidence type="ECO:0000256" key="2">
    <source>
        <dbReference type="SAM" id="SignalP"/>
    </source>
</evidence>
<dbReference type="Proteomes" id="UP000064967">
    <property type="component" value="Chromosome"/>
</dbReference>
<keyword evidence="2" id="KW-0732">Signal</keyword>
<gene>
    <name evidence="3" type="ORF">AKJ09_02451</name>
</gene>
<evidence type="ECO:0000313" key="4">
    <source>
        <dbReference type="Proteomes" id="UP000064967"/>
    </source>
</evidence>
<evidence type="ECO:0000313" key="3">
    <source>
        <dbReference type="EMBL" id="AKU95787.1"/>
    </source>
</evidence>